<feature type="domain" description="AB hydrolase-1" evidence="1">
    <location>
        <begin position="26"/>
        <end position="251"/>
    </location>
</feature>
<keyword evidence="2" id="KW-0378">Hydrolase</keyword>
<dbReference type="Gene3D" id="3.40.50.1820">
    <property type="entry name" value="alpha/beta hydrolase"/>
    <property type="match status" value="1"/>
</dbReference>
<dbReference type="SUPFAM" id="SSF53474">
    <property type="entry name" value="alpha/beta-Hydrolases"/>
    <property type="match status" value="1"/>
</dbReference>
<gene>
    <name evidence="2" type="ORF">ADL17_15300</name>
</gene>
<name>A0A9X0LEH4_9ACTN</name>
<dbReference type="OMA" id="WGHLIWL"/>
<dbReference type="PANTHER" id="PTHR43798">
    <property type="entry name" value="MONOACYLGLYCEROL LIPASE"/>
    <property type="match status" value="1"/>
</dbReference>
<dbReference type="EMBL" id="LMWI01000002">
    <property type="protein sequence ID" value="KUJ47066.1"/>
    <property type="molecule type" value="Genomic_DNA"/>
</dbReference>
<evidence type="ECO:0000259" key="1">
    <source>
        <dbReference type="Pfam" id="PF00561"/>
    </source>
</evidence>
<protein>
    <submittedName>
        <fullName evidence="2">Alpha/beta hydrolase</fullName>
    </submittedName>
</protein>
<dbReference type="RefSeq" id="WP_013733774.1">
    <property type="nucleotide sequence ID" value="NZ_LMWI01000002.1"/>
</dbReference>
<accession>A0A9X0LEH4</accession>
<dbReference type="Proteomes" id="UP000053246">
    <property type="component" value="Unassembled WGS sequence"/>
</dbReference>
<dbReference type="PANTHER" id="PTHR43798:SF33">
    <property type="entry name" value="HYDROLASE, PUTATIVE (AFU_ORTHOLOGUE AFUA_2G14860)-RELATED"/>
    <property type="match status" value="1"/>
</dbReference>
<dbReference type="GO" id="GO:0016787">
    <property type="term" value="F:hydrolase activity"/>
    <property type="evidence" value="ECO:0007669"/>
    <property type="project" value="UniProtKB-KW"/>
</dbReference>
<dbReference type="InterPro" id="IPR029058">
    <property type="entry name" value="AB_hydrolase_fold"/>
</dbReference>
<dbReference type="InterPro" id="IPR050266">
    <property type="entry name" value="AB_hydrolase_sf"/>
</dbReference>
<dbReference type="GO" id="GO:0016020">
    <property type="term" value="C:membrane"/>
    <property type="evidence" value="ECO:0007669"/>
    <property type="project" value="TreeGrafter"/>
</dbReference>
<organism evidence="2 3">
    <name type="scientific">Micromonospora maris</name>
    <dbReference type="NCBI Taxonomy" id="1003110"/>
    <lineage>
        <taxon>Bacteria</taxon>
        <taxon>Bacillati</taxon>
        <taxon>Actinomycetota</taxon>
        <taxon>Actinomycetes</taxon>
        <taxon>Micromonosporales</taxon>
        <taxon>Micromonosporaceae</taxon>
        <taxon>Micromonospora</taxon>
    </lineage>
</organism>
<keyword evidence="3" id="KW-1185">Reference proteome</keyword>
<evidence type="ECO:0000313" key="2">
    <source>
        <dbReference type="EMBL" id="KUJ47066.1"/>
    </source>
</evidence>
<sequence length="289" mass="31322">MQRSTTVARLGSGAVEYRLERRGDTVVVVLHGGHLRAGLVWDETVFADADITVLAPSRPGYGRTPLSTGTTRAGFADVTAELCRHLGIDKVAAVLGISAGGPTAMTVAARHPDLVERLILQCPQGPRWPGRRDRLLANLIFSPVAERLTWSGLRWLLRRAPDAGLRMLLGGLSTVPPRQLLADVRPEHRATLIALFSAMRSGTGFRQDLRPYVDVTAEIGQPTLVIASRHDGAVSFDDAEHLASAIRRAVLVESRSDSHFLELGVDWPAISEAIRVFLATEPRDLAGRG</sequence>
<reference evidence="2 3" key="1">
    <citation type="submission" date="2015-10" db="EMBL/GenBank/DDBJ databases">
        <authorList>
            <person name="Ju K.-S."/>
            <person name="Doroghazi J.R."/>
            <person name="Metcalf W.W."/>
        </authorList>
    </citation>
    <scope>NUCLEOTIDE SEQUENCE [LARGE SCALE GENOMIC DNA]</scope>
    <source>
        <strain evidence="2 3">NRRL B-24793</strain>
    </source>
</reference>
<dbReference type="Pfam" id="PF00561">
    <property type="entry name" value="Abhydrolase_1"/>
    <property type="match status" value="1"/>
</dbReference>
<proteinExistence type="predicted"/>
<dbReference type="PRINTS" id="PR00111">
    <property type="entry name" value="ABHYDROLASE"/>
</dbReference>
<comment type="caution">
    <text evidence="2">The sequence shown here is derived from an EMBL/GenBank/DDBJ whole genome shotgun (WGS) entry which is preliminary data.</text>
</comment>
<dbReference type="InterPro" id="IPR000073">
    <property type="entry name" value="AB_hydrolase_1"/>
</dbReference>
<evidence type="ECO:0000313" key="3">
    <source>
        <dbReference type="Proteomes" id="UP000053246"/>
    </source>
</evidence>
<dbReference type="AlphaFoldDB" id="A0A9X0LEH4"/>